<name>A0AAU7UDP9_9DEIO</name>
<accession>A0AAU7UDP9</accession>
<evidence type="ECO:0000256" key="4">
    <source>
        <dbReference type="ARBA" id="ARBA00023136"/>
    </source>
</evidence>
<dbReference type="PANTHER" id="PTHR37422:SF13">
    <property type="entry name" value="LIPOPOLYSACCHARIDE BIOSYNTHESIS PROTEIN PA4999-RELATED"/>
    <property type="match status" value="1"/>
</dbReference>
<sequence length="449" mass="49003">MRAIQQLLTVFVPLFAFALAFNPAGSVQGNLYPIRMYLLIALLAVVGLWLLIQRGVAPARRWPLAGMLAALYVVWLVLASVWSVDPATAFLGASSIRFGSVMQLLSLLVGVVYAAYAQPRWTARALSVTTAVMLLFTVLETLGLRPLEAWIRSSTPIYPAGTVGFRQYLGGWYAIMALAPVYFYRRERRDAWFWVWLVAGLVGLGLCTTTAATLGVGVCLLLWLGAGAAQRQWRTPLAALLVYAVSILALPALTTSTATSLGRTAPAYKSYDSTGSFRPRLYLWKGAWSAFLERPITGWGDETLAGQVFTHLSPDDARSLFRAELGIPAQNQITYTGNSYTVTDAATGQTRSGALLYPRAHDVVFDMLYSHGLVGFLLLLGLIWTALRRVAREGRASLLSFLVSALPYPIYLLAWFFVPTVTPMFLIVVGAMLADAGRRTEPARPAPAA</sequence>
<gene>
    <name evidence="7" type="ORF">ABOD76_09980</name>
</gene>
<evidence type="ECO:0000313" key="7">
    <source>
        <dbReference type="EMBL" id="XBV86614.1"/>
    </source>
</evidence>
<dbReference type="GO" id="GO:0016020">
    <property type="term" value="C:membrane"/>
    <property type="evidence" value="ECO:0007669"/>
    <property type="project" value="UniProtKB-SubCell"/>
</dbReference>
<dbReference type="GO" id="GO:0016874">
    <property type="term" value="F:ligase activity"/>
    <property type="evidence" value="ECO:0007669"/>
    <property type="project" value="UniProtKB-KW"/>
</dbReference>
<keyword evidence="3 5" id="KW-1133">Transmembrane helix</keyword>
<keyword evidence="4 5" id="KW-0472">Membrane</keyword>
<feature type="domain" description="O-antigen ligase-related" evidence="6">
    <location>
        <begin position="197"/>
        <end position="380"/>
    </location>
</feature>
<comment type="subcellular location">
    <subcellularLocation>
        <location evidence="1">Membrane</location>
        <topology evidence="1">Multi-pass membrane protein</topology>
    </subcellularLocation>
</comment>
<dbReference type="AlphaFoldDB" id="A0AAU7UDP9"/>
<evidence type="ECO:0000256" key="2">
    <source>
        <dbReference type="ARBA" id="ARBA00022692"/>
    </source>
</evidence>
<dbReference type="PANTHER" id="PTHR37422">
    <property type="entry name" value="TEICHURONIC ACID BIOSYNTHESIS PROTEIN TUAE"/>
    <property type="match status" value="1"/>
</dbReference>
<keyword evidence="7" id="KW-0436">Ligase</keyword>
<feature type="transmembrane region" description="Helical" evidence="5">
    <location>
        <begin position="123"/>
        <end position="145"/>
    </location>
</feature>
<dbReference type="InterPro" id="IPR051533">
    <property type="entry name" value="WaaL-like"/>
</dbReference>
<feature type="transmembrane region" description="Helical" evidence="5">
    <location>
        <begin position="96"/>
        <end position="116"/>
    </location>
</feature>
<evidence type="ECO:0000256" key="3">
    <source>
        <dbReference type="ARBA" id="ARBA00022989"/>
    </source>
</evidence>
<evidence type="ECO:0000256" key="5">
    <source>
        <dbReference type="SAM" id="Phobius"/>
    </source>
</evidence>
<feature type="transmembrane region" description="Helical" evidence="5">
    <location>
        <begin position="408"/>
        <end position="434"/>
    </location>
</feature>
<dbReference type="Pfam" id="PF04932">
    <property type="entry name" value="Wzy_C"/>
    <property type="match status" value="1"/>
</dbReference>
<dbReference type="KEGG" id="dsc:ABOD76_09980"/>
<proteinExistence type="predicted"/>
<feature type="transmembrane region" description="Helical" evidence="5">
    <location>
        <begin position="368"/>
        <end position="388"/>
    </location>
</feature>
<evidence type="ECO:0000256" key="1">
    <source>
        <dbReference type="ARBA" id="ARBA00004141"/>
    </source>
</evidence>
<feature type="transmembrane region" description="Helical" evidence="5">
    <location>
        <begin position="191"/>
        <end position="224"/>
    </location>
</feature>
<feature type="transmembrane region" description="Helical" evidence="5">
    <location>
        <begin position="64"/>
        <end position="84"/>
    </location>
</feature>
<dbReference type="RefSeq" id="WP_350244689.1">
    <property type="nucleotide sequence ID" value="NZ_CP158299.1"/>
</dbReference>
<keyword evidence="2 5" id="KW-0812">Transmembrane</keyword>
<feature type="transmembrane region" description="Helical" evidence="5">
    <location>
        <begin position="36"/>
        <end position="52"/>
    </location>
</feature>
<dbReference type="EMBL" id="CP158299">
    <property type="protein sequence ID" value="XBV86614.1"/>
    <property type="molecule type" value="Genomic_DNA"/>
</dbReference>
<reference evidence="7" key="1">
    <citation type="submission" date="2024-06" db="EMBL/GenBank/DDBJ databases">
        <title>Draft Genome Sequence of Deinococcus sonorensis Type Strain KR-87, a Biofilm Producing Representative of the Genus Deinococcus.</title>
        <authorList>
            <person name="Boren L.S."/>
            <person name="Grosso R.A."/>
            <person name="Hugenberg-Cox A.N."/>
            <person name="Hill J.T.E."/>
            <person name="Albert C.M."/>
            <person name="Tuohy J.M."/>
        </authorList>
    </citation>
    <scope>NUCLEOTIDE SEQUENCE</scope>
    <source>
        <strain evidence="7">KR-87</strain>
    </source>
</reference>
<feature type="transmembrane region" description="Helical" evidence="5">
    <location>
        <begin position="165"/>
        <end position="184"/>
    </location>
</feature>
<feature type="transmembrane region" description="Helical" evidence="5">
    <location>
        <begin position="236"/>
        <end position="253"/>
    </location>
</feature>
<evidence type="ECO:0000259" key="6">
    <source>
        <dbReference type="Pfam" id="PF04932"/>
    </source>
</evidence>
<protein>
    <submittedName>
        <fullName evidence="7">O-antigen ligase family protein</fullName>
    </submittedName>
</protein>
<dbReference type="InterPro" id="IPR007016">
    <property type="entry name" value="O-antigen_ligase-rel_domated"/>
</dbReference>
<organism evidence="7">
    <name type="scientific">Deinococcus sonorensis KR-87</name>
    <dbReference type="NCBI Taxonomy" id="694439"/>
    <lineage>
        <taxon>Bacteria</taxon>
        <taxon>Thermotogati</taxon>
        <taxon>Deinococcota</taxon>
        <taxon>Deinococci</taxon>
        <taxon>Deinococcales</taxon>
        <taxon>Deinococcaceae</taxon>
        <taxon>Deinococcus</taxon>
    </lineage>
</organism>